<dbReference type="Pfam" id="PF01418">
    <property type="entry name" value="HTH_6"/>
    <property type="match status" value="1"/>
</dbReference>
<name>A0AAU7PLI7_9FIRM</name>
<dbReference type="GO" id="GO:0003677">
    <property type="term" value="F:DNA binding"/>
    <property type="evidence" value="ECO:0007669"/>
    <property type="project" value="UniProtKB-KW"/>
</dbReference>
<dbReference type="PROSITE" id="PS51071">
    <property type="entry name" value="HTH_RPIR"/>
    <property type="match status" value="1"/>
</dbReference>
<dbReference type="PANTHER" id="PTHR30514:SF1">
    <property type="entry name" value="HTH-TYPE TRANSCRIPTIONAL REGULATOR HEXR-RELATED"/>
    <property type="match status" value="1"/>
</dbReference>
<dbReference type="Gene3D" id="3.40.50.10490">
    <property type="entry name" value="Glucose-6-phosphate isomerase like protein, domain 1"/>
    <property type="match status" value="1"/>
</dbReference>
<dbReference type="InterPro" id="IPR046348">
    <property type="entry name" value="SIS_dom_sf"/>
</dbReference>
<dbReference type="InterPro" id="IPR001347">
    <property type="entry name" value="SIS_dom"/>
</dbReference>
<accession>A0AAU7PLI7</accession>
<dbReference type="AlphaFoldDB" id="A0AAU7PLI7"/>
<proteinExistence type="predicted"/>
<dbReference type="RefSeq" id="WP_349944698.1">
    <property type="nucleotide sequence ID" value="NZ_CP157940.1"/>
</dbReference>
<dbReference type="CDD" id="cd05013">
    <property type="entry name" value="SIS_RpiR"/>
    <property type="match status" value="1"/>
</dbReference>
<dbReference type="InterPro" id="IPR009057">
    <property type="entry name" value="Homeodomain-like_sf"/>
</dbReference>
<dbReference type="InterPro" id="IPR035472">
    <property type="entry name" value="RpiR-like_SIS"/>
</dbReference>
<dbReference type="Gene3D" id="1.10.10.10">
    <property type="entry name" value="Winged helix-like DNA-binding domain superfamily/Winged helix DNA-binding domain"/>
    <property type="match status" value="1"/>
</dbReference>
<evidence type="ECO:0000256" key="2">
    <source>
        <dbReference type="ARBA" id="ARBA00023125"/>
    </source>
</evidence>
<keyword evidence="1" id="KW-0805">Transcription regulation</keyword>
<dbReference type="GO" id="GO:0003700">
    <property type="term" value="F:DNA-binding transcription factor activity"/>
    <property type="evidence" value="ECO:0007669"/>
    <property type="project" value="InterPro"/>
</dbReference>
<keyword evidence="2" id="KW-0238">DNA-binding</keyword>
<feature type="domain" description="SIS" evidence="5">
    <location>
        <begin position="125"/>
        <end position="265"/>
    </location>
</feature>
<keyword evidence="3" id="KW-0804">Transcription</keyword>
<evidence type="ECO:0000259" key="5">
    <source>
        <dbReference type="PROSITE" id="PS51464"/>
    </source>
</evidence>
<dbReference type="GO" id="GO:0097367">
    <property type="term" value="F:carbohydrate derivative binding"/>
    <property type="evidence" value="ECO:0007669"/>
    <property type="project" value="InterPro"/>
</dbReference>
<sequence length="294" mass="33126">MKGLLVRIDSYLQEAGEAEKELIKRLHKNPESVLRKSIKEIAKETYTSPATVVRLCKKLGCKGYKDFQNTLAYEVALFQESRKIAFQKITREDSIEDIIYKVTKKNIESLETTQKLIEPKVVIECVKLLENCRSVTLFGLGTSLLAARDLYLKLLRADVLCNVCDDWHTQLLAARNLRKDDLAIAISYSGLTEEILQCVKEAKGNGAKVIAITRAVESELASEADFVLPVAATELIHRSGAMSSRISQLNVIDIFFTAYVNRNYEVCMSKFTKNYIQKKPPSGIPLRPESMDNN</sequence>
<protein>
    <submittedName>
        <fullName evidence="6">MurR/RpiR family transcriptional regulator</fullName>
    </submittedName>
</protein>
<evidence type="ECO:0000259" key="4">
    <source>
        <dbReference type="PROSITE" id="PS51071"/>
    </source>
</evidence>
<feature type="domain" description="HTH rpiR-type" evidence="4">
    <location>
        <begin position="2"/>
        <end position="78"/>
    </location>
</feature>
<dbReference type="InterPro" id="IPR036388">
    <property type="entry name" value="WH-like_DNA-bd_sf"/>
</dbReference>
<dbReference type="SUPFAM" id="SSF46689">
    <property type="entry name" value="Homeodomain-like"/>
    <property type="match status" value="1"/>
</dbReference>
<dbReference type="EMBL" id="CP157940">
    <property type="protein sequence ID" value="XBS52962.1"/>
    <property type="molecule type" value="Genomic_DNA"/>
</dbReference>
<dbReference type="SUPFAM" id="SSF53697">
    <property type="entry name" value="SIS domain"/>
    <property type="match status" value="1"/>
</dbReference>
<organism evidence="6">
    <name type="scientific">Lacrimispora sp. BS-2</name>
    <dbReference type="NCBI Taxonomy" id="3151850"/>
    <lineage>
        <taxon>Bacteria</taxon>
        <taxon>Bacillati</taxon>
        <taxon>Bacillota</taxon>
        <taxon>Clostridia</taxon>
        <taxon>Lachnospirales</taxon>
        <taxon>Lachnospiraceae</taxon>
        <taxon>Lacrimispora</taxon>
    </lineage>
</organism>
<dbReference type="PANTHER" id="PTHR30514">
    <property type="entry name" value="GLUCOKINASE"/>
    <property type="match status" value="1"/>
</dbReference>
<dbReference type="GO" id="GO:1901135">
    <property type="term" value="P:carbohydrate derivative metabolic process"/>
    <property type="evidence" value="ECO:0007669"/>
    <property type="project" value="InterPro"/>
</dbReference>
<evidence type="ECO:0000256" key="3">
    <source>
        <dbReference type="ARBA" id="ARBA00023163"/>
    </source>
</evidence>
<reference evidence="6" key="1">
    <citation type="submission" date="2024-06" db="EMBL/GenBank/DDBJ databases">
        <title>Lacrimispora cavernae sp. nov., a novel anaerobe isolated from bat guano pile inside a cave.</title>
        <authorList>
            <person name="Miller S.L."/>
            <person name="Lu N."/>
            <person name="King J."/>
            <person name="Sankaranarayanan K."/>
            <person name="Lawson P.A."/>
        </authorList>
    </citation>
    <scope>NUCLEOTIDE SEQUENCE</scope>
    <source>
        <strain evidence="6">BS-2</strain>
    </source>
</reference>
<dbReference type="InterPro" id="IPR047640">
    <property type="entry name" value="RpiR-like"/>
</dbReference>
<gene>
    <name evidence="6" type="ORF">ABFV83_14155</name>
</gene>
<evidence type="ECO:0000256" key="1">
    <source>
        <dbReference type="ARBA" id="ARBA00023015"/>
    </source>
</evidence>
<dbReference type="InterPro" id="IPR000281">
    <property type="entry name" value="HTH_RpiR"/>
</dbReference>
<dbReference type="PROSITE" id="PS51464">
    <property type="entry name" value="SIS"/>
    <property type="match status" value="1"/>
</dbReference>
<dbReference type="Pfam" id="PF01380">
    <property type="entry name" value="SIS"/>
    <property type="match status" value="1"/>
</dbReference>
<evidence type="ECO:0000313" key="6">
    <source>
        <dbReference type="EMBL" id="XBS52962.1"/>
    </source>
</evidence>